<keyword evidence="2" id="KW-1185">Reference proteome</keyword>
<reference evidence="1 2" key="1">
    <citation type="submission" date="2015-01" db="EMBL/GenBank/DDBJ databases">
        <title>Evolution of Trichinella species and genotypes.</title>
        <authorList>
            <person name="Korhonen P.K."/>
            <person name="Edoardo P."/>
            <person name="Giuseppe L.R."/>
            <person name="Gasser R.B."/>
        </authorList>
    </citation>
    <scope>NUCLEOTIDE SEQUENCE [LARGE SCALE GENOMIC DNA]</scope>
    <source>
        <strain evidence="1">ISS2496</strain>
    </source>
</reference>
<name>A0A0V0ZBT7_9BILA</name>
<gene>
    <name evidence="1" type="ORF">T12_5227</name>
</gene>
<organism evidence="1 2">
    <name type="scientific">Trichinella patagoniensis</name>
    <dbReference type="NCBI Taxonomy" id="990121"/>
    <lineage>
        <taxon>Eukaryota</taxon>
        <taxon>Metazoa</taxon>
        <taxon>Ecdysozoa</taxon>
        <taxon>Nematoda</taxon>
        <taxon>Enoplea</taxon>
        <taxon>Dorylaimia</taxon>
        <taxon>Trichinellida</taxon>
        <taxon>Trichinellidae</taxon>
        <taxon>Trichinella</taxon>
    </lineage>
</organism>
<dbReference type="EMBL" id="JYDQ01000246">
    <property type="protein sequence ID" value="KRY10041.1"/>
    <property type="molecule type" value="Genomic_DNA"/>
</dbReference>
<proteinExistence type="predicted"/>
<evidence type="ECO:0000313" key="1">
    <source>
        <dbReference type="EMBL" id="KRY10041.1"/>
    </source>
</evidence>
<sequence length="62" mass="7192">MDIEFGKIDQHLLLAGWSTLDREVKSSDEPAEFQRHFNALLVDQDQIALYRAHDCVNMHLPI</sequence>
<evidence type="ECO:0000313" key="2">
    <source>
        <dbReference type="Proteomes" id="UP000054783"/>
    </source>
</evidence>
<comment type="caution">
    <text evidence="1">The sequence shown here is derived from an EMBL/GenBank/DDBJ whole genome shotgun (WGS) entry which is preliminary data.</text>
</comment>
<protein>
    <submittedName>
        <fullName evidence="1">Uncharacterized protein</fullName>
    </submittedName>
</protein>
<dbReference type="AlphaFoldDB" id="A0A0V0ZBT7"/>
<dbReference type="Proteomes" id="UP000054783">
    <property type="component" value="Unassembled WGS sequence"/>
</dbReference>
<accession>A0A0V0ZBT7</accession>